<dbReference type="EMBL" id="JAQQWN010000004">
    <property type="protein sequence ID" value="KAK8087878.1"/>
    <property type="molecule type" value="Genomic_DNA"/>
</dbReference>
<dbReference type="PROSITE" id="PS50088">
    <property type="entry name" value="ANK_REPEAT"/>
    <property type="match status" value="6"/>
</dbReference>
<dbReference type="PANTHER" id="PTHR24171:SF10">
    <property type="entry name" value="ANKYRIN REPEAT DOMAIN-CONTAINING PROTEIN 29-LIKE"/>
    <property type="match status" value="1"/>
</dbReference>
<dbReference type="Pfam" id="PF00023">
    <property type="entry name" value="Ank"/>
    <property type="match status" value="1"/>
</dbReference>
<feature type="repeat" description="ANK" evidence="3">
    <location>
        <begin position="375"/>
        <end position="407"/>
    </location>
</feature>
<reference evidence="5 6" key="1">
    <citation type="submission" date="2023-01" db="EMBL/GenBank/DDBJ databases">
        <title>Analysis of 21 Apiospora genomes using comparative genomics revels a genus with tremendous synthesis potential of carbohydrate active enzymes and secondary metabolites.</title>
        <authorList>
            <person name="Sorensen T."/>
        </authorList>
    </citation>
    <scope>NUCLEOTIDE SEQUENCE [LARGE SCALE GENOMIC DNA]</scope>
    <source>
        <strain evidence="5 6">CBS 114990</strain>
    </source>
</reference>
<dbReference type="GeneID" id="92040214"/>
<keyword evidence="1" id="KW-0677">Repeat</keyword>
<feature type="compositionally biased region" description="Low complexity" evidence="4">
    <location>
        <begin position="1390"/>
        <end position="1400"/>
    </location>
</feature>
<dbReference type="PRINTS" id="PR01415">
    <property type="entry name" value="ANKYRIN"/>
</dbReference>
<feature type="compositionally biased region" description="Polar residues" evidence="4">
    <location>
        <begin position="1407"/>
        <end position="1417"/>
    </location>
</feature>
<sequence length="1568" mass="173291">MTEELELPARITQAIQLADARLKLSQEFTSRTNDGRYQPNALTGTLSGLTKALNTLEADILAHASDDFELNCIKQLSPVLDWCIEALAIGVPEGEGVLGKPAIENQHVLKASIGVLDSATNLFGSLSRFDYTTSLLAVKRDDDSLGKGKNALYFNNVAIGIERLNSHVLGQRPSFPGGPNRYAAAPPRSSSIMATTSESDSIGLKRLPNFLGKTHLHMAARSDDIRVITRYISEPGADVNAKDFQCRTPLHDASENFAAAKLLLGNGADVSAVDNVGRTPLHEATRSGDHSVARLLLVNVARAMAVDNGGRTSLHDASLFGHLEVVRLLLDAGAAATTEDNDGRTPLHSASSFGHYEVAEILLEEGANILAVDKAGRTSLHEAVRSGDARLTKFFLERGATVSAVDNRGRSPLIYAAEGGHRRLIKILIEHGATPDVFDSHGRTPSDLAWDPTASRKTIQGIDDVLTDNADRSDDDSQGIYHAFLDDEVGNYDSCSDIESLISADFANTSTNNSSLLNDSIQLAILQLATILFEEIELRTLFESVRAKFGKGRFIRNCCRHLKRLGHSLQGEANGDLQNQFAAFIRKYASQVAVEVEVNMVLPGNTDTEGNAGHLPDSLGHLSSWTNSPYVIKTETTEAENITLNTPKERNTSEGQIGSKSDNDVDYSSDEESSQAESNESDSIVSFPIADVGALKKFLLSSRAVVMLRNDLREWVDSGRGRNPRRLIGSNILQSTEYEGECSLLHSRPQLKAKNLLFNVMTAPSSISVTQEVNKIQHDLQREYLMDLLPSEIANTLSVIPASDIWITRTQDNSMSNTMKTWVEEKTHMPWIWWPLSPRRRVLQEGEARIFWRCSCGTVLWQEVSNEDCKLTKRLISLPREDKEKPQCATRTKMSGWNTFTGHPFSTLNPGAFSSQRYSPAAVSLTTTSTSWAQPSVRPGNNPVTYQNNGTPSSDTRQSPDPLAAPVQQSTPTRNWVLLGVQGQRRTIDPAEILIDQWTTDHQFFKSLKASYRRYRGKLRLWFSIWRLHYCEVVMFHRLTLDRMVRDHSDLPTHDEYRFDVLFNACDIGCNRVLPHDCFQPPGGMDQLERIPKRLRSFQRDMTVEIWGLSTVHDVSFALNQNSTYEEKDILYTIPAKNATNIPNKPWPSWSPSRDKGIVMAGQDSNEGNASEAPALENTTSSSSSESTGDDNNNNDVQTNHVHFHCCYHTPKDQARQKREERTDKKQPRPEDQDTPKTASSSSGSSSRAHSSSSRQASEPPSVLELFACYLCLPWLWYSPTGERPDTYQWGLRAENVRPRRRRRAGLIRPAEESAKTKKQNGVNGPGQKNPKDTVEQGPSNQPEPTPESEPEPEPETSKQTTTKKDKGKKVVTKNNGNNEASVAGPSKLAATSAAPSSTSNGGDIFTSPQSEISNATEGGDNPVSVPHNGDPSAASSSPPSTIHSGADSPLKPDSNRNHPADLIPLVGGWRASYAVLQRAARTRASDLGERRPKRHQKWLALKKALWLVRAWAIATRIMTETMTMTTIRSQTRAASPVLLQPRSGVFRYDTEEIWEHERVTEWGCMQR</sequence>
<evidence type="ECO:0000256" key="1">
    <source>
        <dbReference type="ARBA" id="ARBA00022737"/>
    </source>
</evidence>
<feature type="region of interest" description="Disordered" evidence="4">
    <location>
        <begin position="1141"/>
        <end position="1261"/>
    </location>
</feature>
<feature type="compositionally biased region" description="Basic and acidic residues" evidence="4">
    <location>
        <begin position="1210"/>
        <end position="1235"/>
    </location>
</feature>
<feature type="region of interest" description="Disordered" evidence="4">
    <location>
        <begin position="1301"/>
        <end position="1462"/>
    </location>
</feature>
<name>A0ABR1WXI3_9PEZI</name>
<evidence type="ECO:0000256" key="3">
    <source>
        <dbReference type="PROSITE-ProRule" id="PRU00023"/>
    </source>
</evidence>
<comment type="caution">
    <text evidence="5">The sequence shown here is derived from an EMBL/GenBank/DDBJ whole genome shotgun (WGS) entry which is preliminary data.</text>
</comment>
<dbReference type="InterPro" id="IPR036770">
    <property type="entry name" value="Ankyrin_rpt-contain_sf"/>
</dbReference>
<feature type="region of interest" description="Disordered" evidence="4">
    <location>
        <begin position="929"/>
        <end position="969"/>
    </location>
</feature>
<keyword evidence="6" id="KW-1185">Reference proteome</keyword>
<keyword evidence="2 3" id="KW-0040">ANK repeat</keyword>
<dbReference type="Proteomes" id="UP001433268">
    <property type="component" value="Unassembled WGS sequence"/>
</dbReference>
<evidence type="ECO:0000256" key="4">
    <source>
        <dbReference type="SAM" id="MobiDB-lite"/>
    </source>
</evidence>
<feature type="repeat" description="ANK" evidence="3">
    <location>
        <begin position="342"/>
        <end position="374"/>
    </location>
</feature>
<feature type="region of interest" description="Disordered" evidence="4">
    <location>
        <begin position="636"/>
        <end position="682"/>
    </location>
</feature>
<dbReference type="Gene3D" id="1.25.40.20">
    <property type="entry name" value="Ankyrin repeat-containing domain"/>
    <property type="match status" value="1"/>
</dbReference>
<evidence type="ECO:0008006" key="7">
    <source>
        <dbReference type="Google" id="ProtNLM"/>
    </source>
</evidence>
<feature type="compositionally biased region" description="Polar residues" evidence="4">
    <location>
        <begin position="942"/>
        <end position="959"/>
    </location>
</feature>
<feature type="repeat" description="ANK" evidence="3">
    <location>
        <begin position="408"/>
        <end position="440"/>
    </location>
</feature>
<proteinExistence type="predicted"/>
<accession>A0ABR1WXI3</accession>
<evidence type="ECO:0000313" key="5">
    <source>
        <dbReference type="EMBL" id="KAK8087878.1"/>
    </source>
</evidence>
<dbReference type="Pfam" id="PF12796">
    <property type="entry name" value="Ank_2"/>
    <property type="match status" value="2"/>
</dbReference>
<dbReference type="InterPro" id="IPR002110">
    <property type="entry name" value="Ankyrin_rpt"/>
</dbReference>
<dbReference type="PANTHER" id="PTHR24171">
    <property type="entry name" value="ANKYRIN REPEAT DOMAIN-CONTAINING PROTEIN 39-RELATED"/>
    <property type="match status" value="1"/>
</dbReference>
<dbReference type="SMART" id="SM00248">
    <property type="entry name" value="ANK"/>
    <property type="match status" value="7"/>
</dbReference>
<dbReference type="PROSITE" id="PS50297">
    <property type="entry name" value="ANK_REP_REGION"/>
    <property type="match status" value="6"/>
</dbReference>
<dbReference type="RefSeq" id="XP_066670772.1">
    <property type="nucleotide sequence ID" value="XM_066807154.1"/>
</dbReference>
<evidence type="ECO:0000313" key="6">
    <source>
        <dbReference type="Proteomes" id="UP001433268"/>
    </source>
</evidence>
<feature type="repeat" description="ANK" evidence="3">
    <location>
        <begin position="276"/>
        <end position="308"/>
    </location>
</feature>
<feature type="repeat" description="ANK" evidence="3">
    <location>
        <begin position="211"/>
        <end position="244"/>
    </location>
</feature>
<feature type="compositionally biased region" description="Low complexity" evidence="4">
    <location>
        <begin position="1432"/>
        <end position="1441"/>
    </location>
</feature>
<evidence type="ECO:0000256" key="2">
    <source>
        <dbReference type="ARBA" id="ARBA00023043"/>
    </source>
</evidence>
<feature type="compositionally biased region" description="Acidic residues" evidence="4">
    <location>
        <begin position="664"/>
        <end position="674"/>
    </location>
</feature>
<dbReference type="SUPFAM" id="SSF48403">
    <property type="entry name" value="Ankyrin repeat"/>
    <property type="match status" value="1"/>
</dbReference>
<gene>
    <name evidence="5" type="ORF">PG997_002839</name>
</gene>
<protein>
    <recommendedName>
        <fullName evidence="7">Ankyrin repeat protein</fullName>
    </recommendedName>
</protein>
<feature type="compositionally biased region" description="Low complexity" evidence="4">
    <location>
        <begin position="1177"/>
        <end position="1196"/>
    </location>
</feature>
<feature type="repeat" description="ANK" evidence="3">
    <location>
        <begin position="309"/>
        <end position="341"/>
    </location>
</feature>
<organism evidence="5 6">
    <name type="scientific">Apiospora hydei</name>
    <dbReference type="NCBI Taxonomy" id="1337664"/>
    <lineage>
        <taxon>Eukaryota</taxon>
        <taxon>Fungi</taxon>
        <taxon>Dikarya</taxon>
        <taxon>Ascomycota</taxon>
        <taxon>Pezizomycotina</taxon>
        <taxon>Sordariomycetes</taxon>
        <taxon>Xylariomycetidae</taxon>
        <taxon>Amphisphaeriales</taxon>
        <taxon>Apiosporaceae</taxon>
        <taxon>Apiospora</taxon>
    </lineage>
</organism>
<feature type="compositionally biased region" description="Low complexity" evidence="4">
    <location>
        <begin position="1239"/>
        <end position="1258"/>
    </location>
</feature>